<dbReference type="GeneID" id="70215645"/>
<evidence type="ECO:0000256" key="4">
    <source>
        <dbReference type="ARBA" id="ARBA00022917"/>
    </source>
</evidence>
<dbReference type="InterPro" id="IPR036477">
    <property type="entry name" value="Formyl_transf_N_sf"/>
</dbReference>
<keyword evidence="3 7" id="KW-0808">Transferase</keyword>
<dbReference type="GO" id="GO:0004479">
    <property type="term" value="F:methionyl-tRNA formyltransferase activity"/>
    <property type="evidence" value="ECO:0007669"/>
    <property type="project" value="UniProtKB-EC"/>
</dbReference>
<accession>A0A9P9HFR7</accession>
<keyword evidence="8" id="KW-1185">Reference proteome</keyword>
<dbReference type="Gene3D" id="3.40.50.12230">
    <property type="match status" value="1"/>
</dbReference>
<dbReference type="CDD" id="cd08646">
    <property type="entry name" value="FMT_core_Met-tRNA-FMT_N"/>
    <property type="match status" value="1"/>
</dbReference>
<dbReference type="AlphaFoldDB" id="A0A9P9HFR7"/>
<reference evidence="7" key="1">
    <citation type="journal article" date="2021" name="Nat. Commun.">
        <title>Genetic determinants of endophytism in the Arabidopsis root mycobiome.</title>
        <authorList>
            <person name="Mesny F."/>
            <person name="Miyauchi S."/>
            <person name="Thiergart T."/>
            <person name="Pickel B."/>
            <person name="Atanasova L."/>
            <person name="Karlsson M."/>
            <person name="Huettel B."/>
            <person name="Barry K.W."/>
            <person name="Haridas S."/>
            <person name="Chen C."/>
            <person name="Bauer D."/>
            <person name="Andreopoulos W."/>
            <person name="Pangilinan J."/>
            <person name="LaButti K."/>
            <person name="Riley R."/>
            <person name="Lipzen A."/>
            <person name="Clum A."/>
            <person name="Drula E."/>
            <person name="Henrissat B."/>
            <person name="Kohler A."/>
            <person name="Grigoriev I.V."/>
            <person name="Martin F.M."/>
            <person name="Hacquard S."/>
        </authorList>
    </citation>
    <scope>NUCLEOTIDE SEQUENCE</scope>
    <source>
        <strain evidence="7">MPI-CAGE-AT-0023</strain>
    </source>
</reference>
<dbReference type="RefSeq" id="XP_046051208.1">
    <property type="nucleotide sequence ID" value="XM_046185691.1"/>
</dbReference>
<dbReference type="PANTHER" id="PTHR11138:SF5">
    <property type="entry name" value="METHIONYL-TRNA FORMYLTRANSFERASE, MITOCHONDRIAL"/>
    <property type="match status" value="1"/>
</dbReference>
<dbReference type="OrthoDB" id="10268103at2759"/>
<gene>
    <name evidence="7" type="ORF">BKA55DRAFT_323430</name>
</gene>
<dbReference type="EC" id="2.1.2.9" evidence="2"/>
<dbReference type="EMBL" id="JAGMUX010000006">
    <property type="protein sequence ID" value="KAH7255639.1"/>
    <property type="molecule type" value="Genomic_DNA"/>
</dbReference>
<evidence type="ECO:0000313" key="8">
    <source>
        <dbReference type="Proteomes" id="UP000720189"/>
    </source>
</evidence>
<comment type="similarity">
    <text evidence="1">Belongs to the Fmt family.</text>
</comment>
<evidence type="ECO:0000259" key="6">
    <source>
        <dbReference type="Pfam" id="PF02911"/>
    </source>
</evidence>
<dbReference type="GO" id="GO:0005739">
    <property type="term" value="C:mitochondrion"/>
    <property type="evidence" value="ECO:0007669"/>
    <property type="project" value="TreeGrafter"/>
</dbReference>
<dbReference type="InterPro" id="IPR041711">
    <property type="entry name" value="Met-tRNA-FMT_N"/>
</dbReference>
<dbReference type="PANTHER" id="PTHR11138">
    <property type="entry name" value="METHIONYL-TRNA FORMYLTRANSFERASE"/>
    <property type="match status" value="1"/>
</dbReference>
<feature type="domain" description="Formyl transferase C-terminal" evidence="6">
    <location>
        <begin position="250"/>
        <end position="360"/>
    </location>
</feature>
<protein>
    <recommendedName>
        <fullName evidence="2">methionyl-tRNA formyltransferase</fullName>
        <ecNumber evidence="2">2.1.2.9</ecNumber>
    </recommendedName>
</protein>
<feature type="domain" description="Formyl transferase N-terminal" evidence="5">
    <location>
        <begin position="37"/>
        <end position="219"/>
    </location>
</feature>
<keyword evidence="4" id="KW-0648">Protein biosynthesis</keyword>
<dbReference type="Pfam" id="PF02911">
    <property type="entry name" value="Formyl_trans_C"/>
    <property type="match status" value="1"/>
</dbReference>
<evidence type="ECO:0000256" key="2">
    <source>
        <dbReference type="ARBA" id="ARBA00012261"/>
    </source>
</evidence>
<name>A0A9P9HFR7_FUSRE</name>
<proteinExistence type="inferred from homology"/>
<evidence type="ECO:0000313" key="7">
    <source>
        <dbReference type="EMBL" id="KAH7255639.1"/>
    </source>
</evidence>
<comment type="caution">
    <text evidence="7">The sequence shown here is derived from an EMBL/GenBank/DDBJ whole genome shotgun (WGS) entry which is preliminary data.</text>
</comment>
<evidence type="ECO:0000259" key="5">
    <source>
        <dbReference type="Pfam" id="PF00551"/>
    </source>
</evidence>
<dbReference type="InterPro" id="IPR005793">
    <property type="entry name" value="Formyl_trans_C"/>
</dbReference>
<sequence length="372" mass="41830">MILLSVARSRSLLDLQIPQWRRLFSQSVPRNSSDPLRILFCGSDEFSCASLTALHEEHRQNKKLVESVDVMVLPPRRMGRGFKTLREVPCKLLAENLRLNIHQRKTFTGWDLPERTNLVIAVSFGLFVPPRILTSAKYGGLNVHPSLLPDLRGPAPIHHAILKGYDYTGISLQTLDHRIFDHGTVLSQTPRPGVSIPPGCTVQELTNLLAPVGAQMLIQGLRDGVYVTPRQNKGWRAEELSEEQLVHAPKVTKADGHIEWTKWTADEIVRRVRVLGSVWTHAVNKKGDTKRLIFQDVEIISSKDIRNDGAKVRLIEGTEGIFETRVWDQGDGSCAIRTLDDSMIHVKKIKEEGKSERNAMVGLRGYIADDQI</sequence>
<organism evidence="7 8">
    <name type="scientific">Fusarium redolens</name>
    <dbReference type="NCBI Taxonomy" id="48865"/>
    <lineage>
        <taxon>Eukaryota</taxon>
        <taxon>Fungi</taxon>
        <taxon>Dikarya</taxon>
        <taxon>Ascomycota</taxon>
        <taxon>Pezizomycotina</taxon>
        <taxon>Sordariomycetes</taxon>
        <taxon>Hypocreomycetidae</taxon>
        <taxon>Hypocreales</taxon>
        <taxon>Nectriaceae</taxon>
        <taxon>Fusarium</taxon>
        <taxon>Fusarium redolens species complex</taxon>
    </lineage>
</organism>
<dbReference type="Proteomes" id="UP000720189">
    <property type="component" value="Unassembled WGS sequence"/>
</dbReference>
<dbReference type="Pfam" id="PF00551">
    <property type="entry name" value="Formyl_trans_N"/>
    <property type="match status" value="1"/>
</dbReference>
<dbReference type="SUPFAM" id="SSF53328">
    <property type="entry name" value="Formyltransferase"/>
    <property type="match status" value="1"/>
</dbReference>
<evidence type="ECO:0000256" key="3">
    <source>
        <dbReference type="ARBA" id="ARBA00022679"/>
    </source>
</evidence>
<dbReference type="InterPro" id="IPR002376">
    <property type="entry name" value="Formyl_transf_N"/>
</dbReference>
<evidence type="ECO:0000256" key="1">
    <source>
        <dbReference type="ARBA" id="ARBA00010699"/>
    </source>
</evidence>